<dbReference type="RefSeq" id="WP_181078574.1">
    <property type="nucleotide sequence ID" value="NZ_CP112866.1"/>
</dbReference>
<keyword evidence="1" id="KW-0732">Signal</keyword>
<evidence type="ECO:0000256" key="1">
    <source>
        <dbReference type="SAM" id="SignalP"/>
    </source>
</evidence>
<dbReference type="Proteomes" id="UP001164116">
    <property type="component" value="Chromosome"/>
</dbReference>
<name>A0ABY6QC82_9PSED</name>
<keyword evidence="4" id="KW-1185">Reference proteome</keyword>
<gene>
    <name evidence="3" type="ORF">OSC50_19740</name>
</gene>
<protein>
    <submittedName>
        <fullName evidence="3">PqiC family protein</fullName>
    </submittedName>
</protein>
<feature type="signal peptide" evidence="1">
    <location>
        <begin position="1"/>
        <end position="20"/>
    </location>
</feature>
<dbReference type="SUPFAM" id="SSF159594">
    <property type="entry name" value="XCC0632-like"/>
    <property type="match status" value="1"/>
</dbReference>
<sequence>MTFPFKATLLGALLALSACGSTPITFHTLTPAHANLPTVGGTGTIRIESLTVPPAVDRPQIVVRQGDTGIAILETQWWAASLADEMRSALVDQLANSNPRPPLLLRVDVQRFDSVPGQYARFDAQWRLRPASGTDRPSLLCRTTLQSPAGSGIDDVVLAHQNNLKRFAAQVSRAAASAAGQCPGTP</sequence>
<organism evidence="3 4">
    <name type="scientific">Pseudomonas quebecensis</name>
    <dbReference type="NCBI Taxonomy" id="2995174"/>
    <lineage>
        <taxon>Bacteria</taxon>
        <taxon>Pseudomonadati</taxon>
        <taxon>Pseudomonadota</taxon>
        <taxon>Gammaproteobacteria</taxon>
        <taxon>Pseudomonadales</taxon>
        <taxon>Pseudomonadaceae</taxon>
        <taxon>Pseudomonas</taxon>
    </lineage>
</organism>
<dbReference type="InterPro" id="IPR005586">
    <property type="entry name" value="ABC_trans_aux"/>
</dbReference>
<dbReference type="PROSITE" id="PS51257">
    <property type="entry name" value="PROKAR_LIPOPROTEIN"/>
    <property type="match status" value="1"/>
</dbReference>
<proteinExistence type="predicted"/>
<accession>A0ABY6QC82</accession>
<dbReference type="EMBL" id="CP112866">
    <property type="protein sequence ID" value="UZW17602.1"/>
    <property type="molecule type" value="Genomic_DNA"/>
</dbReference>
<evidence type="ECO:0000259" key="2">
    <source>
        <dbReference type="Pfam" id="PF03886"/>
    </source>
</evidence>
<evidence type="ECO:0000313" key="3">
    <source>
        <dbReference type="EMBL" id="UZW17602.1"/>
    </source>
</evidence>
<reference evidence="3" key="1">
    <citation type="submission" date="2022-11" db="EMBL/GenBank/DDBJ databases">
        <title>Taxonomic description of a new Pseudomonas species.</title>
        <authorList>
            <person name="Tambong J.T."/>
        </authorList>
    </citation>
    <scope>NUCLEOTIDE SEQUENCE</scope>
    <source>
        <strain evidence="3">S1Bt42</strain>
    </source>
</reference>
<dbReference type="Gene3D" id="3.40.50.10610">
    <property type="entry name" value="ABC-type transport auxiliary lipoprotein component"/>
    <property type="match status" value="1"/>
</dbReference>
<evidence type="ECO:0000313" key="4">
    <source>
        <dbReference type="Proteomes" id="UP001164116"/>
    </source>
</evidence>
<dbReference type="Pfam" id="PF03886">
    <property type="entry name" value="ABC_trans_aux"/>
    <property type="match status" value="1"/>
</dbReference>
<feature type="chain" id="PRO_5046133135" evidence="1">
    <location>
        <begin position="21"/>
        <end position="186"/>
    </location>
</feature>
<feature type="domain" description="ABC-type transport auxiliary lipoprotein component" evidence="2">
    <location>
        <begin position="28"/>
        <end position="171"/>
    </location>
</feature>